<evidence type="ECO:0000313" key="2">
    <source>
        <dbReference type="EMBL" id="KAH8983095.1"/>
    </source>
</evidence>
<feature type="region of interest" description="Disordered" evidence="1">
    <location>
        <begin position="430"/>
        <end position="460"/>
    </location>
</feature>
<proteinExistence type="predicted"/>
<gene>
    <name evidence="2" type="ORF">EDB92DRAFT_2106402</name>
</gene>
<comment type="caution">
    <text evidence="2">The sequence shown here is derived from an EMBL/GenBank/DDBJ whole genome shotgun (WGS) entry which is preliminary data.</text>
</comment>
<evidence type="ECO:0000313" key="3">
    <source>
        <dbReference type="Proteomes" id="UP001201163"/>
    </source>
</evidence>
<dbReference type="EMBL" id="JAKELL010000092">
    <property type="protein sequence ID" value="KAH8983095.1"/>
    <property type="molecule type" value="Genomic_DNA"/>
</dbReference>
<name>A0AAD4L9V7_9AGAM</name>
<protein>
    <recommendedName>
        <fullName evidence="4">BTB domain-containing protein</fullName>
    </recommendedName>
</protein>
<evidence type="ECO:0000256" key="1">
    <source>
        <dbReference type="SAM" id="MobiDB-lite"/>
    </source>
</evidence>
<organism evidence="2 3">
    <name type="scientific">Lactarius akahatsu</name>
    <dbReference type="NCBI Taxonomy" id="416441"/>
    <lineage>
        <taxon>Eukaryota</taxon>
        <taxon>Fungi</taxon>
        <taxon>Dikarya</taxon>
        <taxon>Basidiomycota</taxon>
        <taxon>Agaricomycotina</taxon>
        <taxon>Agaricomycetes</taxon>
        <taxon>Russulales</taxon>
        <taxon>Russulaceae</taxon>
        <taxon>Lactarius</taxon>
    </lineage>
</organism>
<dbReference type="AlphaFoldDB" id="A0AAD4L9V7"/>
<reference evidence="2" key="1">
    <citation type="submission" date="2022-01" db="EMBL/GenBank/DDBJ databases">
        <title>Comparative genomics reveals a dynamic genome evolution in the ectomycorrhizal milk-cap (Lactarius) mushrooms.</title>
        <authorList>
            <consortium name="DOE Joint Genome Institute"/>
            <person name="Lebreton A."/>
            <person name="Tang N."/>
            <person name="Kuo A."/>
            <person name="LaButti K."/>
            <person name="Drula E."/>
            <person name="Barry K."/>
            <person name="Clum A."/>
            <person name="Lipzen A."/>
            <person name="Mousain D."/>
            <person name="Ng V."/>
            <person name="Wang R."/>
            <person name="Wang X."/>
            <person name="Dai Y."/>
            <person name="Henrissat B."/>
            <person name="Grigoriev I.V."/>
            <person name="Guerin-Laguette A."/>
            <person name="Yu F."/>
            <person name="Martin F.M."/>
        </authorList>
    </citation>
    <scope>NUCLEOTIDE SEQUENCE</scope>
    <source>
        <strain evidence="2">QP</strain>
    </source>
</reference>
<feature type="compositionally biased region" description="Basic and acidic residues" evidence="1">
    <location>
        <begin position="443"/>
        <end position="460"/>
    </location>
</feature>
<accession>A0AAD4L9V7</accession>
<dbReference type="Proteomes" id="UP001201163">
    <property type="component" value="Unassembled WGS sequence"/>
</dbReference>
<evidence type="ECO:0008006" key="4">
    <source>
        <dbReference type="Google" id="ProtNLM"/>
    </source>
</evidence>
<sequence length="460" mass="51111">MFNATLNDSNCTRSNWAEAYVVSMRKDPSLFDPIEFQMALARHTTKTVDSSGFSEAGCPRCTNILVETIRAFWTALAATFHRFTETADSELYILGTERNSQSHIGLSATHLPLPECLDTGEADIIGRTSDLANFLVHKDTFALPNPSNDGMIDGLPVVDISEDSELVRSLITIMYPVPFEIPASYDKILALLAAAQKYEMDAVQSTIRAEVARGPSPTLDGAQAFRAYAIASSSGLRPEMRLTLDQPMTFKLEPSCGRSKDGRYANSPSKIWVGCPADKTERLNSIRENRRKVRWVTNSSGSPRNDEPEETATALPSWLHDLFTREIEELRQAFKRPLIEPSAIREKYLEALQDHSSPDLCTFCVRVHVTKGEQYCVRLEKALDHARAKASTSFLLRLAKLIGELLVESKTWALEKCLLVVATVIRSPRSLSPEDNDGGNTELLRRQGQGKDDKGDDNGQ</sequence>
<keyword evidence="3" id="KW-1185">Reference proteome</keyword>